<dbReference type="PANTHER" id="PTHR16277:SF7">
    <property type="entry name" value="RE12330P"/>
    <property type="match status" value="1"/>
</dbReference>
<dbReference type="InterPro" id="IPR009263">
    <property type="entry name" value="SERTA_dom"/>
</dbReference>
<protein>
    <recommendedName>
        <fullName evidence="2">SERTA domain-containing protein</fullName>
    </recommendedName>
</protein>
<evidence type="ECO:0000256" key="1">
    <source>
        <dbReference type="SAM" id="MobiDB-lite"/>
    </source>
</evidence>
<proteinExistence type="predicted"/>
<dbReference type="GO" id="GO:0005634">
    <property type="term" value="C:nucleus"/>
    <property type="evidence" value="ECO:0007669"/>
    <property type="project" value="TreeGrafter"/>
</dbReference>
<feature type="region of interest" description="Disordered" evidence="1">
    <location>
        <begin position="516"/>
        <end position="545"/>
    </location>
</feature>
<feature type="region of interest" description="Disordered" evidence="1">
    <location>
        <begin position="233"/>
        <end position="256"/>
    </location>
</feature>
<gene>
    <name evidence="3" type="ORF">TCEB3V08_LOCUS2079</name>
</gene>
<dbReference type="InterPro" id="IPR052262">
    <property type="entry name" value="E2F-SERTA_domain_protein"/>
</dbReference>
<evidence type="ECO:0000313" key="3">
    <source>
        <dbReference type="EMBL" id="CAD7394141.1"/>
    </source>
</evidence>
<organism evidence="3">
    <name type="scientific">Timema cristinae</name>
    <name type="common">Walking stick</name>
    <dbReference type="NCBI Taxonomy" id="61476"/>
    <lineage>
        <taxon>Eukaryota</taxon>
        <taxon>Metazoa</taxon>
        <taxon>Ecdysozoa</taxon>
        <taxon>Arthropoda</taxon>
        <taxon>Hexapoda</taxon>
        <taxon>Insecta</taxon>
        <taxon>Pterygota</taxon>
        <taxon>Neoptera</taxon>
        <taxon>Polyneoptera</taxon>
        <taxon>Phasmatodea</taxon>
        <taxon>Timematodea</taxon>
        <taxon>Timematoidea</taxon>
        <taxon>Timematidae</taxon>
        <taxon>Timema</taxon>
    </lineage>
</organism>
<feature type="region of interest" description="Disordered" evidence="1">
    <location>
        <begin position="560"/>
        <end position="579"/>
    </location>
</feature>
<evidence type="ECO:0000259" key="2">
    <source>
        <dbReference type="PROSITE" id="PS51053"/>
    </source>
</evidence>
<dbReference type="EMBL" id="OC316888">
    <property type="protein sequence ID" value="CAD7394141.1"/>
    <property type="molecule type" value="Genomic_DNA"/>
</dbReference>
<feature type="compositionally biased region" description="Polar residues" evidence="1">
    <location>
        <begin position="516"/>
        <end position="536"/>
    </location>
</feature>
<dbReference type="PROSITE" id="PS51053">
    <property type="entry name" value="SERTA"/>
    <property type="match status" value="1"/>
</dbReference>
<sequence length="634" mass="69718">MHLVVIGFDYGPRSPGRSNAPDYKTSIAPGHRDAQFGNPLSNMIRLKIDSKQLKMQLFNNIQKSHISPVDLDEPDLWSACPLIRLLNSIRLLSRASFKVIVEQFMLLLGELSTLIVASKDSNNTEQNPAMMRLQIATNKLIREVVFSPLSWRLIESVNPAMMRLQIATNKLNREVVFSPLSWRLIENSPAMMGLQIATNKLIREVVFSPLSRRLIESVSPAMMGLHAATNKRKLDDQEAALPPPAKQGRTASAETARDAALGLSTDLDDWRLGDSTSSVLATALLRTTMTDDEGEEEGKLFPCVRYGSDNGECYSSELKNMSYYGGSHEDQGYGGGPAARGGYWGQGDYYPAGSQQTIRCEENGKSYLDLGSSNPRYAPPPNSVSVSGGGGGSKCCDLNTRTNWCSRGPACYRQRRLAVLNISMCKLGRYRQFPDPSLRRSVLICNTLRYIEREMEHEGFFFNNGGSSSVPPPAAPQPAPAYQHQQPQFPPEVPVETTYQSPAYRGAELTPQYEQSLRDLSSSGRATPFPSSSYDTDSGLGDEDSGRSINWGSVLSLSNQSDLDPLNNNELYPPNSTGDTSSLGLLGDMDLGHEFDDFLPSWKLTPLSADDILKSVPSRPDGDLDSIMHVLVDT</sequence>
<reference evidence="3" key="1">
    <citation type="submission" date="2020-11" db="EMBL/GenBank/DDBJ databases">
        <authorList>
            <person name="Tran Van P."/>
        </authorList>
    </citation>
    <scope>NUCLEOTIDE SEQUENCE</scope>
</reference>
<dbReference type="Pfam" id="PF06031">
    <property type="entry name" value="SERTA"/>
    <property type="match status" value="1"/>
</dbReference>
<feature type="compositionally biased region" description="Polar residues" evidence="1">
    <location>
        <begin position="560"/>
        <end position="570"/>
    </location>
</feature>
<feature type="domain" description="SERTA" evidence="2">
    <location>
        <begin position="412"/>
        <end position="459"/>
    </location>
</feature>
<name>A0A7R9GQU9_TIMCR</name>
<dbReference type="AlphaFoldDB" id="A0A7R9GQU9"/>
<feature type="region of interest" description="Disordered" evidence="1">
    <location>
        <begin position="462"/>
        <end position="496"/>
    </location>
</feature>
<feature type="compositionally biased region" description="Pro residues" evidence="1">
    <location>
        <begin position="470"/>
        <end position="479"/>
    </location>
</feature>
<accession>A0A7R9GQU9</accession>
<dbReference type="PANTHER" id="PTHR16277">
    <property type="entry name" value="CELL DIVISION CYCLE ASSOCIATED PROTEIN 4/SERTA DOMAIN-CONTAINING PROTEIN 2"/>
    <property type="match status" value="1"/>
</dbReference>